<keyword evidence="6 12" id="KW-0812">Transmembrane</keyword>
<dbReference type="InterPro" id="IPR036097">
    <property type="entry name" value="HisK_dim/P_sf"/>
</dbReference>
<keyword evidence="4" id="KW-0597">Phosphoprotein</keyword>
<dbReference type="PANTHER" id="PTHR45436:SF5">
    <property type="entry name" value="SENSOR HISTIDINE KINASE TRCS"/>
    <property type="match status" value="1"/>
</dbReference>
<dbReference type="Pfam" id="PF02518">
    <property type="entry name" value="HATPase_c"/>
    <property type="match status" value="1"/>
</dbReference>
<dbReference type="InterPro" id="IPR003594">
    <property type="entry name" value="HATPase_dom"/>
</dbReference>
<feature type="transmembrane region" description="Helical" evidence="12">
    <location>
        <begin position="12"/>
        <end position="33"/>
    </location>
</feature>
<dbReference type="Proteomes" id="UP000886785">
    <property type="component" value="Unassembled WGS sequence"/>
</dbReference>
<dbReference type="InterPro" id="IPR050428">
    <property type="entry name" value="TCS_sensor_his_kinase"/>
</dbReference>
<feature type="region of interest" description="Disordered" evidence="11">
    <location>
        <begin position="445"/>
        <end position="468"/>
    </location>
</feature>
<dbReference type="Gene3D" id="3.30.565.10">
    <property type="entry name" value="Histidine kinase-like ATPase, C-terminal domain"/>
    <property type="match status" value="1"/>
</dbReference>
<dbReference type="AlphaFoldDB" id="A0A9D1DRH7"/>
<evidence type="ECO:0000256" key="7">
    <source>
        <dbReference type="ARBA" id="ARBA00022777"/>
    </source>
</evidence>
<dbReference type="Gene3D" id="1.10.287.130">
    <property type="match status" value="1"/>
</dbReference>
<evidence type="ECO:0000313" key="16">
    <source>
        <dbReference type="Proteomes" id="UP000886785"/>
    </source>
</evidence>
<evidence type="ECO:0000256" key="11">
    <source>
        <dbReference type="SAM" id="MobiDB-lite"/>
    </source>
</evidence>
<evidence type="ECO:0000313" key="15">
    <source>
        <dbReference type="EMBL" id="HIR57765.1"/>
    </source>
</evidence>
<dbReference type="InterPro" id="IPR005467">
    <property type="entry name" value="His_kinase_dom"/>
</dbReference>
<evidence type="ECO:0000256" key="10">
    <source>
        <dbReference type="ARBA" id="ARBA00023136"/>
    </source>
</evidence>
<keyword evidence="5" id="KW-0808">Transferase</keyword>
<organism evidence="15 16">
    <name type="scientific">Candidatus Gallacutalibacter pullicola</name>
    <dbReference type="NCBI Taxonomy" id="2840830"/>
    <lineage>
        <taxon>Bacteria</taxon>
        <taxon>Bacillati</taxon>
        <taxon>Bacillota</taxon>
        <taxon>Clostridia</taxon>
        <taxon>Eubacteriales</taxon>
        <taxon>Candidatus Gallacutalibacter</taxon>
    </lineage>
</organism>
<keyword evidence="9" id="KW-0902">Two-component regulatory system</keyword>
<evidence type="ECO:0000256" key="5">
    <source>
        <dbReference type="ARBA" id="ARBA00022679"/>
    </source>
</evidence>
<comment type="subcellular location">
    <subcellularLocation>
        <location evidence="2">Membrane</location>
    </subcellularLocation>
</comment>
<dbReference type="InterPro" id="IPR003661">
    <property type="entry name" value="HisK_dim/P_dom"/>
</dbReference>
<evidence type="ECO:0000256" key="4">
    <source>
        <dbReference type="ARBA" id="ARBA00022553"/>
    </source>
</evidence>
<reference evidence="15" key="1">
    <citation type="submission" date="2020-10" db="EMBL/GenBank/DDBJ databases">
        <authorList>
            <person name="Gilroy R."/>
        </authorList>
    </citation>
    <scope>NUCLEOTIDE SEQUENCE</scope>
    <source>
        <strain evidence="15">ChiSjej1B19-7085</strain>
    </source>
</reference>
<comment type="caution">
    <text evidence="15">The sequence shown here is derived from an EMBL/GenBank/DDBJ whole genome shotgun (WGS) entry which is preliminary data.</text>
</comment>
<evidence type="ECO:0000259" key="14">
    <source>
        <dbReference type="PROSITE" id="PS50885"/>
    </source>
</evidence>
<feature type="domain" description="Histidine kinase" evidence="13">
    <location>
        <begin position="234"/>
        <end position="448"/>
    </location>
</feature>
<evidence type="ECO:0000256" key="9">
    <source>
        <dbReference type="ARBA" id="ARBA00023012"/>
    </source>
</evidence>
<evidence type="ECO:0000256" key="6">
    <source>
        <dbReference type="ARBA" id="ARBA00022692"/>
    </source>
</evidence>
<dbReference type="SMART" id="SM00388">
    <property type="entry name" value="HisKA"/>
    <property type="match status" value="1"/>
</dbReference>
<evidence type="ECO:0000256" key="12">
    <source>
        <dbReference type="SAM" id="Phobius"/>
    </source>
</evidence>
<evidence type="ECO:0000256" key="8">
    <source>
        <dbReference type="ARBA" id="ARBA00022989"/>
    </source>
</evidence>
<dbReference type="InterPro" id="IPR003660">
    <property type="entry name" value="HAMP_dom"/>
</dbReference>
<name>A0A9D1DRH7_9FIRM</name>
<comment type="catalytic activity">
    <reaction evidence="1">
        <text>ATP + protein L-histidine = ADP + protein N-phospho-L-histidine.</text>
        <dbReference type="EC" id="2.7.13.3"/>
    </reaction>
</comment>
<dbReference type="Pfam" id="PF00512">
    <property type="entry name" value="HisKA"/>
    <property type="match status" value="1"/>
</dbReference>
<dbReference type="GO" id="GO:0005886">
    <property type="term" value="C:plasma membrane"/>
    <property type="evidence" value="ECO:0007669"/>
    <property type="project" value="TreeGrafter"/>
</dbReference>
<dbReference type="SUPFAM" id="SSF47384">
    <property type="entry name" value="Homodimeric domain of signal transducing histidine kinase"/>
    <property type="match status" value="1"/>
</dbReference>
<dbReference type="CDD" id="cd06225">
    <property type="entry name" value="HAMP"/>
    <property type="match status" value="1"/>
</dbReference>
<dbReference type="SUPFAM" id="SSF55874">
    <property type="entry name" value="ATPase domain of HSP90 chaperone/DNA topoisomerase II/histidine kinase"/>
    <property type="match status" value="1"/>
</dbReference>
<gene>
    <name evidence="15" type="ORF">IAA54_08845</name>
</gene>
<dbReference type="CDD" id="cd00075">
    <property type="entry name" value="HATPase"/>
    <property type="match status" value="1"/>
</dbReference>
<dbReference type="PROSITE" id="PS50109">
    <property type="entry name" value="HIS_KIN"/>
    <property type="match status" value="1"/>
</dbReference>
<keyword evidence="8 12" id="KW-1133">Transmembrane helix</keyword>
<dbReference type="CDD" id="cd00082">
    <property type="entry name" value="HisKA"/>
    <property type="match status" value="1"/>
</dbReference>
<dbReference type="FunFam" id="1.10.287.130:FF:000001">
    <property type="entry name" value="Two-component sensor histidine kinase"/>
    <property type="match status" value="1"/>
</dbReference>
<evidence type="ECO:0000256" key="1">
    <source>
        <dbReference type="ARBA" id="ARBA00000085"/>
    </source>
</evidence>
<dbReference type="SUPFAM" id="SSF158472">
    <property type="entry name" value="HAMP domain-like"/>
    <property type="match status" value="1"/>
</dbReference>
<dbReference type="FunFam" id="3.30.565.10:FF:000006">
    <property type="entry name" value="Sensor histidine kinase WalK"/>
    <property type="match status" value="1"/>
</dbReference>
<dbReference type="EMBL" id="DVHF01000102">
    <property type="protein sequence ID" value="HIR57765.1"/>
    <property type="molecule type" value="Genomic_DNA"/>
</dbReference>
<accession>A0A9D1DRH7</accession>
<reference evidence="15" key="2">
    <citation type="journal article" date="2021" name="PeerJ">
        <title>Extensive microbial diversity within the chicken gut microbiome revealed by metagenomics and culture.</title>
        <authorList>
            <person name="Gilroy R."/>
            <person name="Ravi A."/>
            <person name="Getino M."/>
            <person name="Pursley I."/>
            <person name="Horton D.L."/>
            <person name="Alikhan N.F."/>
            <person name="Baker D."/>
            <person name="Gharbi K."/>
            <person name="Hall N."/>
            <person name="Watson M."/>
            <person name="Adriaenssens E.M."/>
            <person name="Foster-Nyarko E."/>
            <person name="Jarju S."/>
            <person name="Secka A."/>
            <person name="Antonio M."/>
            <person name="Oren A."/>
            <person name="Chaudhuri R.R."/>
            <person name="La Ragione R."/>
            <person name="Hildebrand F."/>
            <person name="Pallen M.J."/>
        </authorList>
    </citation>
    <scope>NUCLEOTIDE SEQUENCE</scope>
    <source>
        <strain evidence="15">ChiSjej1B19-7085</strain>
    </source>
</reference>
<dbReference type="Pfam" id="PF00672">
    <property type="entry name" value="HAMP"/>
    <property type="match status" value="1"/>
</dbReference>
<dbReference type="GO" id="GO:0000155">
    <property type="term" value="F:phosphorelay sensor kinase activity"/>
    <property type="evidence" value="ECO:0007669"/>
    <property type="project" value="InterPro"/>
</dbReference>
<evidence type="ECO:0000259" key="13">
    <source>
        <dbReference type="PROSITE" id="PS50109"/>
    </source>
</evidence>
<evidence type="ECO:0000256" key="3">
    <source>
        <dbReference type="ARBA" id="ARBA00012438"/>
    </source>
</evidence>
<dbReference type="SMART" id="SM00304">
    <property type="entry name" value="HAMP"/>
    <property type="match status" value="1"/>
</dbReference>
<dbReference type="PANTHER" id="PTHR45436">
    <property type="entry name" value="SENSOR HISTIDINE KINASE YKOH"/>
    <property type="match status" value="1"/>
</dbReference>
<dbReference type="InterPro" id="IPR004358">
    <property type="entry name" value="Sig_transdc_His_kin-like_C"/>
</dbReference>
<feature type="domain" description="HAMP" evidence="14">
    <location>
        <begin position="172"/>
        <end position="226"/>
    </location>
</feature>
<evidence type="ECO:0000256" key="2">
    <source>
        <dbReference type="ARBA" id="ARBA00004370"/>
    </source>
</evidence>
<protein>
    <recommendedName>
        <fullName evidence="3">histidine kinase</fullName>
        <ecNumber evidence="3">2.7.13.3</ecNumber>
    </recommendedName>
</protein>
<keyword evidence="10 12" id="KW-0472">Membrane</keyword>
<sequence length="468" mass="51579">MKHRLSIKARVTLWYAIFLAFLLAAILAVLLSVTEQNSSQQLRDSLLNTVSDAVRDVRFDHDRLDSSRVDFYRGGVSIFIYDGHGRLLAPEGSGIQIDSVLEDQAVKIVDVPPERWLIHDVYAEWDGEAFWVRGIVSLSASQGTLSHLIRIAVIGAPVILLLGIAGGWLITRRAFLPVSKMTAAVNRISSGSDLSLRLPEDESGDELAQLRRTFNAMLERLQSSFSRERQFTSDVSHELRTPVAVILSQCEFALSPDADCDDRQESLEAIHRQASRMSGIIAQLLMLSRADNGKFTLHPERINFSEICEMAALELEGSAAEADVTLHMELTPDVFLNGDETLMVRLVTNLLTNAIRYNRPGGRVTIRLSPEEGGCLLAVSDTGIGIHPDNLDKIWNRFFRADPSRSSGGTGLGLPIVQWIVREHGGTISVQSVPNVGTNFEVHLKTDPFSGQKNPETSAADPESGKNF</sequence>
<dbReference type="EC" id="2.7.13.3" evidence="3"/>
<dbReference type="SMART" id="SM00387">
    <property type="entry name" value="HATPase_c"/>
    <property type="match status" value="1"/>
</dbReference>
<proteinExistence type="predicted"/>
<keyword evidence="7 15" id="KW-0418">Kinase</keyword>
<dbReference type="Gene3D" id="6.10.340.10">
    <property type="match status" value="1"/>
</dbReference>
<feature type="transmembrane region" description="Helical" evidence="12">
    <location>
        <begin position="148"/>
        <end position="171"/>
    </location>
</feature>
<dbReference type="InterPro" id="IPR036890">
    <property type="entry name" value="HATPase_C_sf"/>
</dbReference>
<dbReference type="PRINTS" id="PR00344">
    <property type="entry name" value="BCTRLSENSOR"/>
</dbReference>
<dbReference type="PROSITE" id="PS50885">
    <property type="entry name" value="HAMP"/>
    <property type="match status" value="1"/>
</dbReference>